<evidence type="ECO:0000256" key="6">
    <source>
        <dbReference type="ARBA" id="ARBA00023136"/>
    </source>
</evidence>
<gene>
    <name evidence="12" type="ORF">F9B85_03930</name>
</gene>
<dbReference type="OrthoDB" id="2360475at2"/>
<evidence type="ECO:0000259" key="11">
    <source>
        <dbReference type="Pfam" id="PF13807"/>
    </source>
</evidence>
<protein>
    <recommendedName>
        <fullName evidence="14">Polysaccharide chain length determinant N-terminal domain-containing protein</fullName>
    </recommendedName>
</protein>
<keyword evidence="13" id="KW-1185">Reference proteome</keyword>
<reference evidence="12 13" key="1">
    <citation type="submission" date="2019-10" db="EMBL/GenBank/DDBJ databases">
        <title>Whole-genome sequence of the extremophile Heliorestis acidaminivorans DSM 24790.</title>
        <authorList>
            <person name="Kyndt J.A."/>
            <person name="Meyer T.E."/>
        </authorList>
    </citation>
    <scope>NUCLEOTIDE SEQUENCE [LARGE SCALE GENOMIC DNA]</scope>
    <source>
        <strain evidence="12 13">DSM 24790</strain>
    </source>
</reference>
<keyword evidence="4 9" id="KW-0812">Transmembrane</keyword>
<dbReference type="Pfam" id="PF02706">
    <property type="entry name" value="Wzz"/>
    <property type="match status" value="1"/>
</dbReference>
<dbReference type="InterPro" id="IPR050445">
    <property type="entry name" value="Bact_polysacc_biosynth/exp"/>
</dbReference>
<feature type="region of interest" description="Disordered" evidence="8">
    <location>
        <begin position="1"/>
        <end position="24"/>
    </location>
</feature>
<evidence type="ECO:0000256" key="8">
    <source>
        <dbReference type="SAM" id="MobiDB-lite"/>
    </source>
</evidence>
<dbReference type="GO" id="GO:0005886">
    <property type="term" value="C:plasma membrane"/>
    <property type="evidence" value="ECO:0007669"/>
    <property type="project" value="UniProtKB-SubCell"/>
</dbReference>
<accession>A0A6I0EZ37</accession>
<dbReference type="PANTHER" id="PTHR32309">
    <property type="entry name" value="TYROSINE-PROTEIN KINASE"/>
    <property type="match status" value="1"/>
</dbReference>
<dbReference type="PANTHER" id="PTHR32309:SF13">
    <property type="entry name" value="FERRIC ENTEROBACTIN TRANSPORT PROTEIN FEPE"/>
    <property type="match status" value="1"/>
</dbReference>
<feature type="compositionally biased region" description="Basic and acidic residues" evidence="8">
    <location>
        <begin position="1"/>
        <end position="14"/>
    </location>
</feature>
<feature type="transmembrane region" description="Helical" evidence="9">
    <location>
        <begin position="451"/>
        <end position="471"/>
    </location>
</feature>
<evidence type="ECO:0000256" key="7">
    <source>
        <dbReference type="SAM" id="Coils"/>
    </source>
</evidence>
<sequence length="513" mass="57708">MDNRPKNGQYREKPYQQPAGQAMYHTSSAPAEDEIDLRQLFGVLNKWKWLIAMLTFLSFLTAAVMSYFVITPVYESRATLLILQATNTNQLAQRQGSIEDVVTAAVRLPELTLQSYANQIRNEEVAQSVIEQLDLHKEYSPRSILSMISASVIRDTNLLELRVTHTDPLLARDIANAFSQEFVDYMARSNVEKLIQSGELLEQQSRKEEENLQIATQRLNEFLGQPNNPYVLEQESKNLLESLRYYRNAKIQSQVEIQQLQAQATELSRQLQSIPPYQTVNSATTYRPSQLNQEAGAEALLLADLGTESTITNGYSTNDSYQSLQYSGQNFSTTTPPEQQIHNPAYQSLNNRLAEMSASLAGKRAELVTIDSAIFALEAQWKAVQEELAFKQTEYERLKRDVDRISNIHNLLADTQAQTRVAAFVSQGETQVKIASLAGLPGGPVKPNKSLNMALGLLVGLMISVALAFVLEMMDNTIKTQEDVRRRLGLPVLGTIPKYDKNMVKTAMRRTQR</sequence>
<keyword evidence="5 9" id="KW-1133">Transmembrane helix</keyword>
<organism evidence="12 13">
    <name type="scientific">Heliorestis acidaminivorans</name>
    <dbReference type="NCBI Taxonomy" id="553427"/>
    <lineage>
        <taxon>Bacteria</taxon>
        <taxon>Bacillati</taxon>
        <taxon>Bacillota</taxon>
        <taxon>Clostridia</taxon>
        <taxon>Eubacteriales</taxon>
        <taxon>Heliobacteriaceae</taxon>
        <taxon>Heliorestis</taxon>
    </lineage>
</organism>
<evidence type="ECO:0000256" key="3">
    <source>
        <dbReference type="ARBA" id="ARBA00022475"/>
    </source>
</evidence>
<name>A0A6I0EZ37_9FIRM</name>
<dbReference type="InterPro" id="IPR032807">
    <property type="entry name" value="GNVR"/>
</dbReference>
<dbReference type="EMBL" id="WBXO01000002">
    <property type="protein sequence ID" value="KAB2953776.1"/>
    <property type="molecule type" value="Genomic_DNA"/>
</dbReference>
<evidence type="ECO:0000256" key="1">
    <source>
        <dbReference type="ARBA" id="ARBA00004651"/>
    </source>
</evidence>
<feature type="domain" description="Tyrosine-protein kinase G-rich" evidence="11">
    <location>
        <begin position="394"/>
        <end position="472"/>
    </location>
</feature>
<proteinExistence type="inferred from homology"/>
<comment type="subcellular location">
    <subcellularLocation>
        <location evidence="1">Cell membrane</location>
        <topology evidence="1">Multi-pass membrane protein</topology>
    </subcellularLocation>
</comment>
<evidence type="ECO:0000313" key="12">
    <source>
        <dbReference type="EMBL" id="KAB2953776.1"/>
    </source>
</evidence>
<feature type="coiled-coil region" evidence="7">
    <location>
        <begin position="346"/>
        <end position="408"/>
    </location>
</feature>
<evidence type="ECO:0000256" key="5">
    <source>
        <dbReference type="ARBA" id="ARBA00022989"/>
    </source>
</evidence>
<feature type="coiled-coil region" evidence="7">
    <location>
        <begin position="191"/>
        <end position="218"/>
    </location>
</feature>
<evidence type="ECO:0000259" key="10">
    <source>
        <dbReference type="Pfam" id="PF02706"/>
    </source>
</evidence>
<evidence type="ECO:0000256" key="4">
    <source>
        <dbReference type="ARBA" id="ARBA00022692"/>
    </source>
</evidence>
<comment type="similarity">
    <text evidence="2">Belongs to the CpsC/CapA family.</text>
</comment>
<keyword evidence="7" id="KW-0175">Coiled coil</keyword>
<comment type="caution">
    <text evidence="12">The sequence shown here is derived from an EMBL/GenBank/DDBJ whole genome shotgun (WGS) entry which is preliminary data.</text>
</comment>
<feature type="domain" description="Polysaccharide chain length determinant N-terminal" evidence="10">
    <location>
        <begin position="33"/>
        <end position="132"/>
    </location>
</feature>
<keyword evidence="6 9" id="KW-0472">Membrane</keyword>
<evidence type="ECO:0000313" key="13">
    <source>
        <dbReference type="Proteomes" id="UP000468766"/>
    </source>
</evidence>
<dbReference type="Proteomes" id="UP000468766">
    <property type="component" value="Unassembled WGS sequence"/>
</dbReference>
<evidence type="ECO:0000256" key="9">
    <source>
        <dbReference type="SAM" id="Phobius"/>
    </source>
</evidence>
<feature type="transmembrane region" description="Helical" evidence="9">
    <location>
        <begin position="49"/>
        <end position="70"/>
    </location>
</feature>
<dbReference type="Pfam" id="PF13807">
    <property type="entry name" value="GNVR"/>
    <property type="match status" value="1"/>
</dbReference>
<dbReference type="GO" id="GO:0004713">
    <property type="term" value="F:protein tyrosine kinase activity"/>
    <property type="evidence" value="ECO:0007669"/>
    <property type="project" value="TreeGrafter"/>
</dbReference>
<dbReference type="AlphaFoldDB" id="A0A6I0EZ37"/>
<evidence type="ECO:0008006" key="14">
    <source>
        <dbReference type="Google" id="ProtNLM"/>
    </source>
</evidence>
<dbReference type="InterPro" id="IPR003856">
    <property type="entry name" value="LPS_length_determ_N"/>
</dbReference>
<keyword evidence="3" id="KW-1003">Cell membrane</keyword>
<evidence type="ECO:0000256" key="2">
    <source>
        <dbReference type="ARBA" id="ARBA00006683"/>
    </source>
</evidence>
<dbReference type="RefSeq" id="WP_151618745.1">
    <property type="nucleotide sequence ID" value="NZ_WBXO01000002.1"/>
</dbReference>